<dbReference type="SUPFAM" id="SSF102546">
    <property type="entry name" value="RbsD-like"/>
    <property type="match status" value="1"/>
</dbReference>
<organism evidence="7 8">
    <name type="scientific">Mergibacter septicus</name>
    <dbReference type="NCBI Taxonomy" id="221402"/>
    <lineage>
        <taxon>Bacteria</taxon>
        <taxon>Pseudomonadati</taxon>
        <taxon>Pseudomonadota</taxon>
        <taxon>Gammaproteobacteria</taxon>
        <taxon>Pasteurellales</taxon>
        <taxon>Pasteurellaceae</taxon>
        <taxon>Mergibacter</taxon>
    </lineage>
</organism>
<dbReference type="GO" id="GO:0062193">
    <property type="term" value="F:D-ribose pyranase activity"/>
    <property type="evidence" value="ECO:0007669"/>
    <property type="project" value="UniProtKB-EC"/>
</dbReference>
<dbReference type="GO" id="GO:0005829">
    <property type="term" value="C:cytosol"/>
    <property type="evidence" value="ECO:0007669"/>
    <property type="project" value="TreeGrafter"/>
</dbReference>
<keyword evidence="3 6" id="KW-0963">Cytoplasm</keyword>
<feature type="binding site" evidence="6">
    <location>
        <position position="28"/>
    </location>
    <ligand>
        <name>substrate</name>
    </ligand>
</feature>
<dbReference type="GO" id="GO:0019303">
    <property type="term" value="P:D-ribose catabolic process"/>
    <property type="evidence" value="ECO:0007669"/>
    <property type="project" value="UniProtKB-UniRule"/>
</dbReference>
<feature type="active site" description="Proton donor" evidence="6">
    <location>
        <position position="20"/>
    </location>
</feature>
<keyword evidence="5 6" id="KW-0119">Carbohydrate metabolism</keyword>
<evidence type="ECO:0000256" key="3">
    <source>
        <dbReference type="ARBA" id="ARBA00022490"/>
    </source>
</evidence>
<comment type="function">
    <text evidence="6">Catalyzes the interconversion of beta-pyran and beta-furan forms of D-ribose.</text>
</comment>
<dbReference type="RefSeq" id="WP_261920318.1">
    <property type="nucleotide sequence ID" value="NZ_CP022010.1"/>
</dbReference>
<name>A0A8D4IYY9_9PAST</name>
<protein>
    <recommendedName>
        <fullName evidence="2 6">D-ribose pyranase</fullName>
        <ecNumber evidence="2 6">5.4.99.62</ecNumber>
    </recommendedName>
</protein>
<dbReference type="GO" id="GO:0048029">
    <property type="term" value="F:monosaccharide binding"/>
    <property type="evidence" value="ECO:0007669"/>
    <property type="project" value="InterPro"/>
</dbReference>
<comment type="catalytic activity">
    <reaction evidence="1 6">
        <text>beta-D-ribopyranose = beta-D-ribofuranose</text>
        <dbReference type="Rhea" id="RHEA:25432"/>
        <dbReference type="ChEBI" id="CHEBI:27476"/>
        <dbReference type="ChEBI" id="CHEBI:47002"/>
        <dbReference type="EC" id="5.4.99.62"/>
    </reaction>
</comment>
<feature type="binding site" evidence="6">
    <location>
        <position position="106"/>
    </location>
    <ligand>
        <name>substrate</name>
    </ligand>
</feature>
<feature type="binding site" evidence="6">
    <location>
        <begin position="128"/>
        <end position="130"/>
    </location>
    <ligand>
        <name>substrate</name>
    </ligand>
</feature>
<dbReference type="NCBIfam" id="NF008761">
    <property type="entry name" value="PRK11797.1"/>
    <property type="match status" value="1"/>
</dbReference>
<evidence type="ECO:0000256" key="2">
    <source>
        <dbReference type="ARBA" id="ARBA00012862"/>
    </source>
</evidence>
<dbReference type="Pfam" id="PF05025">
    <property type="entry name" value="RbsD_FucU"/>
    <property type="match status" value="1"/>
</dbReference>
<evidence type="ECO:0000256" key="5">
    <source>
        <dbReference type="ARBA" id="ARBA00023277"/>
    </source>
</evidence>
<dbReference type="GO" id="GO:0016872">
    <property type="term" value="F:intramolecular lyase activity"/>
    <property type="evidence" value="ECO:0007669"/>
    <property type="project" value="UniProtKB-UniRule"/>
</dbReference>
<gene>
    <name evidence="6" type="primary">rbsD</name>
    <name evidence="7" type="ORF">CEP48_06840</name>
</gene>
<evidence type="ECO:0000256" key="1">
    <source>
        <dbReference type="ARBA" id="ARBA00000223"/>
    </source>
</evidence>
<dbReference type="EMBL" id="CP022011">
    <property type="protein sequence ID" value="QDJ15164.1"/>
    <property type="molecule type" value="Genomic_DNA"/>
</dbReference>
<dbReference type="PANTHER" id="PTHR37831:SF1">
    <property type="entry name" value="D-RIBOSE PYRANASE"/>
    <property type="match status" value="1"/>
</dbReference>
<comment type="similarity">
    <text evidence="6">Belongs to the RbsD / FucU family. RbsD subfamily.</text>
</comment>
<evidence type="ECO:0000256" key="6">
    <source>
        <dbReference type="HAMAP-Rule" id="MF_01661"/>
    </source>
</evidence>
<accession>A0A8D4IYY9</accession>
<dbReference type="UniPathway" id="UPA00916">
    <property type="reaction ID" value="UER00888"/>
</dbReference>
<dbReference type="PANTHER" id="PTHR37831">
    <property type="entry name" value="D-RIBOSE PYRANASE"/>
    <property type="match status" value="1"/>
</dbReference>
<sequence length="139" mass="15183">MKKTAVLNAPLSNLIASLGHTQSLVICDAGLPISRQTPSIDLALTSGVPDFITTLKTIISELFVEKALLAEEIKQHNPLIHTTLLTILKQLEQQQGNKISIEYTPHTDFKFHTGQSQGIVRTGECSPYANVILYSGVPF</sequence>
<dbReference type="HAMAP" id="MF_01661">
    <property type="entry name" value="D_rib_pyranase"/>
    <property type="match status" value="1"/>
</dbReference>
<dbReference type="Gene3D" id="3.40.1650.10">
    <property type="entry name" value="RbsD-like domain"/>
    <property type="match status" value="1"/>
</dbReference>
<evidence type="ECO:0000256" key="4">
    <source>
        <dbReference type="ARBA" id="ARBA00023235"/>
    </source>
</evidence>
<evidence type="ECO:0000313" key="7">
    <source>
        <dbReference type="EMBL" id="QDJ15164.1"/>
    </source>
</evidence>
<dbReference type="AlphaFoldDB" id="A0A8D4IYY9"/>
<dbReference type="InterPro" id="IPR023750">
    <property type="entry name" value="RbsD-like_sf"/>
</dbReference>
<dbReference type="InterPro" id="IPR023064">
    <property type="entry name" value="D-ribose_pyranase"/>
</dbReference>
<dbReference type="EC" id="5.4.99.62" evidence="2 6"/>
<comment type="pathway">
    <text evidence="6">Carbohydrate metabolism; D-ribose degradation; D-ribose 5-phosphate from beta-D-ribopyranose: step 1/2.</text>
</comment>
<dbReference type="InterPro" id="IPR007721">
    <property type="entry name" value="RbsD_FucU"/>
</dbReference>
<keyword evidence="4 6" id="KW-0413">Isomerase</keyword>
<comment type="subcellular location">
    <subcellularLocation>
        <location evidence="6">Cytoplasm</location>
    </subcellularLocation>
</comment>
<proteinExistence type="inferred from homology"/>
<dbReference type="Proteomes" id="UP000955338">
    <property type="component" value="Chromosome"/>
</dbReference>
<reference evidence="7" key="1">
    <citation type="submission" date="2017-06" db="EMBL/GenBank/DDBJ databases">
        <title>Genome sequencing of pathogenic and non-pathogenic strains within Bisgaard taxon 40.</title>
        <authorList>
            <person name="Ladner J.T."/>
            <person name="Lovett S.P."/>
            <person name="Koroleva G."/>
            <person name="Lorch J.M."/>
        </authorList>
    </citation>
    <scope>NUCLEOTIDE SEQUENCE</scope>
    <source>
        <strain evidence="7">27576-1-I1</strain>
    </source>
</reference>
<evidence type="ECO:0000313" key="8">
    <source>
        <dbReference type="Proteomes" id="UP000955338"/>
    </source>
</evidence>
<keyword evidence="8" id="KW-1185">Reference proteome</keyword>
<comment type="subunit">
    <text evidence="6">Homodecamer.</text>
</comment>